<dbReference type="AlphaFoldDB" id="A0A7M5X605"/>
<evidence type="ECO:0000313" key="2">
    <source>
        <dbReference type="Proteomes" id="UP000594262"/>
    </source>
</evidence>
<proteinExistence type="predicted"/>
<name>A0A7M5X605_9CNID</name>
<sequence length="265" mass="30478">MAEVENEKMDSCPFCLCRKKVEQSSLLSHTKSCRLMQKEAEDNVMTLQGRKIKCSEAYERLLESRDSVTNANKLIGKYNQEIENLTGKLKILKPTNKEVSDFEENELQLTPIKPWSKYDRNDNQQNSDSITTLLLDHIKGNNQQALTYLLIKYSKEVNKTDLIILFTKALRLCTHNEIHVAIPILLHYHPELLDIELPEFQNTKPVCAALSKGNIILFKYLLDHSNQIDLGNVNVDMFQGLKGDEKKMVKKLLKKKRKLCGDTKS</sequence>
<organism evidence="1 2">
    <name type="scientific">Clytia hemisphaerica</name>
    <dbReference type="NCBI Taxonomy" id="252671"/>
    <lineage>
        <taxon>Eukaryota</taxon>
        <taxon>Metazoa</taxon>
        <taxon>Cnidaria</taxon>
        <taxon>Hydrozoa</taxon>
        <taxon>Hydroidolina</taxon>
        <taxon>Leptothecata</taxon>
        <taxon>Obeliida</taxon>
        <taxon>Clytiidae</taxon>
        <taxon>Clytia</taxon>
    </lineage>
</organism>
<keyword evidence="2" id="KW-1185">Reference proteome</keyword>
<dbReference type="EnsemblMetazoa" id="CLYHEMT017755.2">
    <property type="protein sequence ID" value="CLYHEMP017755.2"/>
    <property type="gene ID" value="CLYHEMG017755"/>
</dbReference>
<evidence type="ECO:0000313" key="1">
    <source>
        <dbReference type="EnsemblMetazoa" id="CLYHEMP017755.2"/>
    </source>
</evidence>
<protein>
    <submittedName>
        <fullName evidence="1">Uncharacterized protein</fullName>
    </submittedName>
</protein>
<accession>A0A7M5X605</accession>
<reference evidence="1" key="1">
    <citation type="submission" date="2021-01" db="UniProtKB">
        <authorList>
            <consortium name="EnsemblMetazoa"/>
        </authorList>
    </citation>
    <scope>IDENTIFICATION</scope>
</reference>
<dbReference type="Proteomes" id="UP000594262">
    <property type="component" value="Unplaced"/>
</dbReference>